<keyword evidence="3" id="KW-0597">Phosphoprotein</keyword>
<dbReference type="PRINTS" id="PR00344">
    <property type="entry name" value="BCTRLSENSOR"/>
</dbReference>
<sequence length="377" mass="40315">MALPGSRLIRLTRKPASGEEAPSASELIAALPVPTLLINPEGKVADANAAAESLLNASRTAIIGKPLDAHVRFPENIAALERERAGSPLNAFDVQISNDRGMKLLADVAFSPVPDRPGWRILAIHAGAAAHPMGNRREQGSGARAAMGAAAMLAHEIKNPLSGISGAAQLLERKVAPEARGMTRLIRSEVDRITSLIDRMESFTDPRPLELVAENIYPVLDHARELARHGFAQDVEIRAVYDPSLPMALVHRDALTQIVLNLLKNAAEASAGGHEPVIHIVTAYRHGVSVPDKDGKGRRALPIELCVIDNGPGPAPEVADHLFEPFVSTKRSGGGLGLALVDKLVRDMGGIIQFSREGTPERTVFRLLLQRAGKDAQ</sequence>
<dbReference type="Gene3D" id="1.10.287.130">
    <property type="match status" value="1"/>
</dbReference>
<keyword evidence="12" id="KW-1185">Reference proteome</keyword>
<dbReference type="Pfam" id="PF02518">
    <property type="entry name" value="HATPase_c"/>
    <property type="match status" value="1"/>
</dbReference>
<dbReference type="InterPro" id="IPR035965">
    <property type="entry name" value="PAS-like_dom_sf"/>
</dbReference>
<evidence type="ECO:0000313" key="11">
    <source>
        <dbReference type="EMBL" id="RJF91382.1"/>
    </source>
</evidence>
<dbReference type="GO" id="GO:0005524">
    <property type="term" value="F:ATP binding"/>
    <property type="evidence" value="ECO:0007669"/>
    <property type="project" value="UniProtKB-KW"/>
</dbReference>
<evidence type="ECO:0000256" key="1">
    <source>
        <dbReference type="ARBA" id="ARBA00000085"/>
    </source>
</evidence>
<dbReference type="InterPro" id="IPR004358">
    <property type="entry name" value="Sig_transdc_His_kin-like_C"/>
</dbReference>
<dbReference type="InterPro" id="IPR003661">
    <property type="entry name" value="HisK_dim/P_dom"/>
</dbReference>
<evidence type="ECO:0000256" key="3">
    <source>
        <dbReference type="ARBA" id="ARBA00022553"/>
    </source>
</evidence>
<keyword evidence="7" id="KW-0067">ATP-binding</keyword>
<evidence type="ECO:0000256" key="8">
    <source>
        <dbReference type="ARBA" id="ARBA00023012"/>
    </source>
</evidence>
<keyword evidence="6" id="KW-0418">Kinase</keyword>
<comment type="catalytic activity">
    <reaction evidence="1">
        <text>ATP + protein L-histidine = ADP + protein N-phospho-L-histidine.</text>
        <dbReference type="EC" id="2.7.13.3"/>
    </reaction>
</comment>
<accession>A0A418WN09</accession>
<organism evidence="11 12">
    <name type="scientific">Sphingomonas cavernae</name>
    <dbReference type="NCBI Taxonomy" id="2320861"/>
    <lineage>
        <taxon>Bacteria</taxon>
        <taxon>Pseudomonadati</taxon>
        <taxon>Pseudomonadota</taxon>
        <taxon>Alphaproteobacteria</taxon>
        <taxon>Sphingomonadales</taxon>
        <taxon>Sphingomonadaceae</taxon>
        <taxon>Sphingomonas</taxon>
    </lineage>
</organism>
<proteinExistence type="predicted"/>
<keyword evidence="5" id="KW-0547">Nucleotide-binding</keyword>
<dbReference type="GO" id="GO:0006355">
    <property type="term" value="P:regulation of DNA-templated transcription"/>
    <property type="evidence" value="ECO:0007669"/>
    <property type="project" value="InterPro"/>
</dbReference>
<dbReference type="AlphaFoldDB" id="A0A418WN09"/>
<dbReference type="InterPro" id="IPR005467">
    <property type="entry name" value="His_kinase_dom"/>
</dbReference>
<dbReference type="SMART" id="SM00388">
    <property type="entry name" value="HisKA"/>
    <property type="match status" value="1"/>
</dbReference>
<dbReference type="Gene3D" id="3.30.450.20">
    <property type="entry name" value="PAS domain"/>
    <property type="match status" value="1"/>
</dbReference>
<dbReference type="GO" id="GO:0000155">
    <property type="term" value="F:phosphorelay sensor kinase activity"/>
    <property type="evidence" value="ECO:0007669"/>
    <property type="project" value="InterPro"/>
</dbReference>
<evidence type="ECO:0000256" key="7">
    <source>
        <dbReference type="ARBA" id="ARBA00022840"/>
    </source>
</evidence>
<dbReference type="SUPFAM" id="SSF47384">
    <property type="entry name" value="Homodimeric domain of signal transducing histidine kinase"/>
    <property type="match status" value="1"/>
</dbReference>
<protein>
    <recommendedName>
        <fullName evidence="2">histidine kinase</fullName>
        <ecNumber evidence="2">2.7.13.3</ecNumber>
    </recommendedName>
</protein>
<evidence type="ECO:0000259" key="9">
    <source>
        <dbReference type="PROSITE" id="PS50109"/>
    </source>
</evidence>
<dbReference type="EMBL" id="QYUM01000003">
    <property type="protein sequence ID" value="RJF91382.1"/>
    <property type="molecule type" value="Genomic_DNA"/>
</dbReference>
<dbReference type="PROSITE" id="PS50112">
    <property type="entry name" value="PAS"/>
    <property type="match status" value="1"/>
</dbReference>
<evidence type="ECO:0000256" key="5">
    <source>
        <dbReference type="ARBA" id="ARBA00022741"/>
    </source>
</evidence>
<dbReference type="InterPro" id="IPR000014">
    <property type="entry name" value="PAS"/>
</dbReference>
<dbReference type="CDD" id="cd00082">
    <property type="entry name" value="HisKA"/>
    <property type="match status" value="1"/>
</dbReference>
<reference evidence="11 12" key="1">
    <citation type="submission" date="2018-09" db="EMBL/GenBank/DDBJ databases">
        <authorList>
            <person name="Zhu H."/>
        </authorList>
    </citation>
    <scope>NUCLEOTIDE SEQUENCE [LARGE SCALE GENOMIC DNA]</scope>
    <source>
        <strain evidence="11 12">K2R01-6</strain>
    </source>
</reference>
<dbReference type="InterPro" id="IPR003594">
    <property type="entry name" value="HATPase_dom"/>
</dbReference>
<dbReference type="SMART" id="SM00091">
    <property type="entry name" value="PAS"/>
    <property type="match status" value="1"/>
</dbReference>
<dbReference type="InterPro" id="IPR013767">
    <property type="entry name" value="PAS_fold"/>
</dbReference>
<dbReference type="Proteomes" id="UP000286100">
    <property type="component" value="Unassembled WGS sequence"/>
</dbReference>
<feature type="domain" description="PAS" evidence="10">
    <location>
        <begin position="20"/>
        <end position="82"/>
    </location>
</feature>
<evidence type="ECO:0000259" key="10">
    <source>
        <dbReference type="PROSITE" id="PS50112"/>
    </source>
</evidence>
<feature type="domain" description="Histidine kinase" evidence="9">
    <location>
        <begin position="152"/>
        <end position="373"/>
    </location>
</feature>
<dbReference type="SUPFAM" id="SSF55874">
    <property type="entry name" value="ATPase domain of HSP90 chaperone/DNA topoisomerase II/histidine kinase"/>
    <property type="match status" value="1"/>
</dbReference>
<dbReference type="SUPFAM" id="SSF55785">
    <property type="entry name" value="PYP-like sensor domain (PAS domain)"/>
    <property type="match status" value="1"/>
</dbReference>
<dbReference type="CDD" id="cd00130">
    <property type="entry name" value="PAS"/>
    <property type="match status" value="1"/>
</dbReference>
<evidence type="ECO:0000256" key="6">
    <source>
        <dbReference type="ARBA" id="ARBA00022777"/>
    </source>
</evidence>
<dbReference type="PROSITE" id="PS50109">
    <property type="entry name" value="HIS_KIN"/>
    <property type="match status" value="1"/>
</dbReference>
<dbReference type="PANTHER" id="PTHR43065:SF10">
    <property type="entry name" value="PEROXIDE STRESS-ACTIVATED HISTIDINE KINASE MAK3"/>
    <property type="match status" value="1"/>
</dbReference>
<keyword evidence="4" id="KW-0808">Transferase</keyword>
<evidence type="ECO:0000256" key="2">
    <source>
        <dbReference type="ARBA" id="ARBA00012438"/>
    </source>
</evidence>
<dbReference type="Pfam" id="PF00512">
    <property type="entry name" value="HisKA"/>
    <property type="match status" value="1"/>
</dbReference>
<gene>
    <name evidence="11" type="ORF">D3876_14895</name>
</gene>
<dbReference type="OrthoDB" id="9789238at2"/>
<dbReference type="SMART" id="SM00387">
    <property type="entry name" value="HATPase_c"/>
    <property type="match status" value="1"/>
</dbReference>
<dbReference type="EC" id="2.7.13.3" evidence="2"/>
<dbReference type="Gene3D" id="3.30.565.10">
    <property type="entry name" value="Histidine kinase-like ATPase, C-terminal domain"/>
    <property type="match status" value="1"/>
</dbReference>
<dbReference type="InterPro" id="IPR036890">
    <property type="entry name" value="HATPase_C_sf"/>
</dbReference>
<name>A0A418WN09_9SPHN</name>
<keyword evidence="8" id="KW-0902">Two-component regulatory system</keyword>
<evidence type="ECO:0000256" key="4">
    <source>
        <dbReference type="ARBA" id="ARBA00022679"/>
    </source>
</evidence>
<dbReference type="PANTHER" id="PTHR43065">
    <property type="entry name" value="SENSOR HISTIDINE KINASE"/>
    <property type="match status" value="1"/>
</dbReference>
<dbReference type="RefSeq" id="WP_119763456.1">
    <property type="nucleotide sequence ID" value="NZ_QYUM01000003.1"/>
</dbReference>
<evidence type="ECO:0000313" key="12">
    <source>
        <dbReference type="Proteomes" id="UP000286100"/>
    </source>
</evidence>
<comment type="caution">
    <text evidence="11">The sequence shown here is derived from an EMBL/GenBank/DDBJ whole genome shotgun (WGS) entry which is preliminary data.</text>
</comment>
<dbReference type="Pfam" id="PF00989">
    <property type="entry name" value="PAS"/>
    <property type="match status" value="1"/>
</dbReference>
<dbReference type="InterPro" id="IPR036097">
    <property type="entry name" value="HisK_dim/P_sf"/>
</dbReference>